<proteinExistence type="predicted"/>
<evidence type="ECO:0000259" key="1">
    <source>
        <dbReference type="Pfam" id="PF03372"/>
    </source>
</evidence>
<dbReference type="SUPFAM" id="SSF56219">
    <property type="entry name" value="DNase I-like"/>
    <property type="match status" value="1"/>
</dbReference>
<dbReference type="AlphaFoldDB" id="A0A2G8RDA6"/>
<name>A0A2G8RDA6_9RHOB</name>
<protein>
    <recommendedName>
        <fullName evidence="1">Endonuclease/exonuclease/phosphatase domain-containing protein</fullName>
    </recommendedName>
</protein>
<organism evidence="2 3">
    <name type="scientific">Puniceibacterium antarcticum</name>
    <dbReference type="NCBI Taxonomy" id="1206336"/>
    <lineage>
        <taxon>Bacteria</taxon>
        <taxon>Pseudomonadati</taxon>
        <taxon>Pseudomonadota</taxon>
        <taxon>Alphaproteobacteria</taxon>
        <taxon>Rhodobacterales</taxon>
        <taxon>Paracoccaceae</taxon>
        <taxon>Puniceibacterium</taxon>
    </lineage>
</organism>
<feature type="domain" description="Endonuclease/exonuclease/phosphatase" evidence="1">
    <location>
        <begin position="11"/>
        <end position="225"/>
    </location>
</feature>
<reference evidence="2 3" key="1">
    <citation type="submission" date="2013-09" db="EMBL/GenBank/DDBJ databases">
        <title>Genome sequencing of Phaeobacter antarcticus sp. nov. SM1211.</title>
        <authorList>
            <person name="Zhang X.-Y."/>
            <person name="Liu C."/>
            <person name="Chen X.-L."/>
            <person name="Xie B.-B."/>
            <person name="Qin Q.-L."/>
            <person name="Rong J.-C."/>
            <person name="Zhang Y.-Z."/>
        </authorList>
    </citation>
    <scope>NUCLEOTIDE SEQUENCE [LARGE SCALE GENOMIC DNA]</scope>
    <source>
        <strain evidence="2 3">SM1211</strain>
    </source>
</reference>
<dbReference type="InterPro" id="IPR036691">
    <property type="entry name" value="Endo/exonu/phosph_ase_sf"/>
</dbReference>
<dbReference type="RefSeq" id="WP_099911637.1">
    <property type="nucleotide sequence ID" value="NZ_AWWI01000100.1"/>
</dbReference>
<evidence type="ECO:0000313" key="2">
    <source>
        <dbReference type="EMBL" id="PIL19473.1"/>
    </source>
</evidence>
<dbReference type="Gene3D" id="3.60.10.10">
    <property type="entry name" value="Endonuclease/exonuclease/phosphatase"/>
    <property type="match status" value="1"/>
</dbReference>
<dbReference type="Pfam" id="PF03372">
    <property type="entry name" value="Exo_endo_phos"/>
    <property type="match status" value="1"/>
</dbReference>
<accession>A0A2G8RDA6</accession>
<sequence length="240" mass="25948">MSETKTDFRIASYNIRKAMGTDRRRDPDRVMSVISGLKADIVILQEADLRLGARKAALPRQLIEAHTGLVPVQLARSAVSLGWHGTAVLARPGIEVRNVVHLDLPGLEPRGAVIVDLQLEAGLLRVVGTHLGLLRRSRRQQVSHIRAALTALPRCATLLAGDLNEFSTSVGLGRLVPTFTIHTPGRTFHARHPFAALDRFATNDMVRLNSMGVVQDAVTALASDHLPIWAQGVLAPGAEG</sequence>
<dbReference type="InterPro" id="IPR005135">
    <property type="entry name" value="Endo/exonuclease/phosphatase"/>
</dbReference>
<dbReference type="Proteomes" id="UP000231259">
    <property type="component" value="Unassembled WGS sequence"/>
</dbReference>
<gene>
    <name evidence="2" type="ORF">P775_15145</name>
</gene>
<dbReference type="GO" id="GO:0003824">
    <property type="term" value="F:catalytic activity"/>
    <property type="evidence" value="ECO:0007669"/>
    <property type="project" value="InterPro"/>
</dbReference>
<evidence type="ECO:0000313" key="3">
    <source>
        <dbReference type="Proteomes" id="UP000231259"/>
    </source>
</evidence>
<dbReference type="OrthoDB" id="9813425at2"/>
<dbReference type="EMBL" id="AWWI01000100">
    <property type="protein sequence ID" value="PIL19473.1"/>
    <property type="molecule type" value="Genomic_DNA"/>
</dbReference>
<comment type="caution">
    <text evidence="2">The sequence shown here is derived from an EMBL/GenBank/DDBJ whole genome shotgun (WGS) entry which is preliminary data.</text>
</comment>
<keyword evidence="3" id="KW-1185">Reference proteome</keyword>